<proteinExistence type="predicted"/>
<protein>
    <recommendedName>
        <fullName evidence="3">DNA-binding domain-containing protein</fullName>
    </recommendedName>
</protein>
<evidence type="ECO:0000313" key="2">
    <source>
        <dbReference type="Proteomes" id="UP000215005"/>
    </source>
</evidence>
<name>A0A223S6W9_9ACTN</name>
<evidence type="ECO:0000313" key="1">
    <source>
        <dbReference type="EMBL" id="ASU83860.1"/>
    </source>
</evidence>
<sequence>MGVPRACASKWVNRYRRYAVHRHPRGATAHRGPPINDLVLRQTVFAPARSRTGEAGCGTFSVAKCCCELRR</sequence>
<organism evidence="1 2">
    <name type="scientific">Nocardiopsis gilva YIM 90087</name>
    <dbReference type="NCBI Taxonomy" id="1235441"/>
    <lineage>
        <taxon>Bacteria</taxon>
        <taxon>Bacillati</taxon>
        <taxon>Actinomycetota</taxon>
        <taxon>Actinomycetes</taxon>
        <taxon>Streptosporangiales</taxon>
        <taxon>Nocardiopsidaceae</taxon>
        <taxon>Nocardiopsis</taxon>
    </lineage>
</organism>
<accession>A0A223S6W9</accession>
<keyword evidence="2" id="KW-1185">Reference proteome</keyword>
<reference evidence="1 2" key="1">
    <citation type="submission" date="2017-08" db="EMBL/GenBank/DDBJ databases">
        <title>The complete genome sequence of Nocardiopsis gilva YIM 90087.</title>
        <authorList>
            <person name="Yin M."/>
            <person name="Tang S."/>
        </authorList>
    </citation>
    <scope>NUCLEOTIDE SEQUENCE [LARGE SCALE GENOMIC DNA]</scope>
    <source>
        <strain evidence="1 2">YIM 90087</strain>
    </source>
</reference>
<dbReference type="Proteomes" id="UP000215005">
    <property type="component" value="Chromosome"/>
</dbReference>
<dbReference type="EMBL" id="CP022753">
    <property type="protein sequence ID" value="ASU83860.1"/>
    <property type="molecule type" value="Genomic_DNA"/>
</dbReference>
<dbReference type="KEGG" id="ngv:CDO52_14655"/>
<gene>
    <name evidence="1" type="ORF">CDO52_14655</name>
</gene>
<dbReference type="AlphaFoldDB" id="A0A223S6W9"/>
<evidence type="ECO:0008006" key="3">
    <source>
        <dbReference type="Google" id="ProtNLM"/>
    </source>
</evidence>